<dbReference type="OrthoDB" id="46564at2759"/>
<dbReference type="AlphaFoldDB" id="A0A8X8BEU7"/>
<dbReference type="EMBL" id="JAAMPC010000001">
    <property type="protein sequence ID" value="KAG2331853.1"/>
    <property type="molecule type" value="Genomic_DNA"/>
</dbReference>
<dbReference type="SUPFAM" id="SSF53335">
    <property type="entry name" value="S-adenosyl-L-methionine-dependent methyltransferases"/>
    <property type="match status" value="1"/>
</dbReference>
<sequence>MGSSNLGTLVMPTAYGRLSKPPMYTLLSKLRPLLPHSPSSFTAPFRRRRSLAFSALPTKTKVIDAASMKEKWLESLSLPSPEEHVVTRGNTESSYVIGVDPDLSGALALLKINHVLGSSEAQVFDTPFLPVLVGKRVRKRLDAKSIVQLIRSLDIPSGSTAYIEQSTPFPKDGKQGWYSGGFGFGFWLGTLVTSGFSVVPVSSALWKRHFQLAGGNCTKDDSRRVASELFPLLSSQLKRKKDHGRAEALLIAAYGETLRTSKLLNTPQEFVSEPKMGSEIEKGREEEEDIVCLDESFFVNDDYQLTTFTFGSNVLELYCLQSASTDFDLTGQLVWPGAMLMNGYLSDNADILQGCSVLEFGSGVGITGVLCSKFCRKVVFTDHNDEVLKILKKNIELHEHSSGPNASAELEAAKLEWGNSDHLGEILQKHSDGFDLILGADIYILMFDLSSQSSVPLLFDSVEQLLRIRGHGNCKFILAYVSRARQMDSAILKEGSQHGMLMNEVPGTRCTVGNLQGVIFEITLK</sequence>
<dbReference type="CDD" id="cd22992">
    <property type="entry name" value="MOC1"/>
    <property type="match status" value="1"/>
</dbReference>
<comment type="caution">
    <text evidence="1">The sequence shown here is derived from an EMBL/GenBank/DDBJ whole genome shotgun (WGS) entry which is preliminary data.</text>
</comment>
<organism evidence="1 2">
    <name type="scientific">Brassica carinata</name>
    <name type="common">Ethiopian mustard</name>
    <name type="synonym">Abyssinian cabbage</name>
    <dbReference type="NCBI Taxonomy" id="52824"/>
    <lineage>
        <taxon>Eukaryota</taxon>
        <taxon>Viridiplantae</taxon>
        <taxon>Streptophyta</taxon>
        <taxon>Embryophyta</taxon>
        <taxon>Tracheophyta</taxon>
        <taxon>Spermatophyta</taxon>
        <taxon>Magnoliopsida</taxon>
        <taxon>eudicotyledons</taxon>
        <taxon>Gunneridae</taxon>
        <taxon>Pentapetalae</taxon>
        <taxon>rosids</taxon>
        <taxon>malvids</taxon>
        <taxon>Brassicales</taxon>
        <taxon>Brassicaceae</taxon>
        <taxon>Brassiceae</taxon>
        <taxon>Brassica</taxon>
    </lineage>
</organism>
<dbReference type="InterPro" id="IPR029063">
    <property type="entry name" value="SAM-dependent_MTases_sf"/>
</dbReference>
<dbReference type="Gene3D" id="3.40.50.150">
    <property type="entry name" value="Vaccinia Virus protein VP39"/>
    <property type="match status" value="1"/>
</dbReference>
<dbReference type="Proteomes" id="UP000886595">
    <property type="component" value="Unassembled WGS sequence"/>
</dbReference>
<gene>
    <name evidence="1" type="ORF">Bca52824_003033</name>
</gene>
<reference evidence="1 2" key="1">
    <citation type="submission" date="2020-02" db="EMBL/GenBank/DDBJ databases">
        <authorList>
            <person name="Ma Q."/>
            <person name="Huang Y."/>
            <person name="Song X."/>
            <person name="Pei D."/>
        </authorList>
    </citation>
    <scope>NUCLEOTIDE SEQUENCE [LARGE SCALE GENOMIC DNA]</scope>
    <source>
        <strain evidence="1">Sxm20200214</strain>
        <tissue evidence="1">Leaf</tissue>
    </source>
</reference>
<protein>
    <submittedName>
        <fullName evidence="1">Uncharacterized protein</fullName>
    </submittedName>
</protein>
<accession>A0A8X8BEU7</accession>
<evidence type="ECO:0000313" key="2">
    <source>
        <dbReference type="Proteomes" id="UP000886595"/>
    </source>
</evidence>
<evidence type="ECO:0000313" key="1">
    <source>
        <dbReference type="EMBL" id="KAG2331853.1"/>
    </source>
</evidence>
<dbReference type="GO" id="GO:0008821">
    <property type="term" value="F:crossover junction DNA endonuclease activity"/>
    <property type="evidence" value="ECO:0007669"/>
    <property type="project" value="InterPro"/>
</dbReference>
<dbReference type="PANTHER" id="PTHR36015">
    <property type="entry name" value="HOLLIDAY JUNCTION RESOLVASE MOC1, CHLOROPLASTIC-RELATED"/>
    <property type="match status" value="1"/>
</dbReference>
<dbReference type="InterPro" id="IPR019410">
    <property type="entry name" value="Methyltransf_16"/>
</dbReference>
<dbReference type="Pfam" id="PF10294">
    <property type="entry name" value="Methyltransf_16"/>
    <property type="match status" value="1"/>
</dbReference>
<dbReference type="PANTHER" id="PTHR36015:SF6">
    <property type="entry name" value="HOLLIDAY JUNCTION RESOLVASE MOC1, CHLOROPLASTIC-RELATED"/>
    <property type="match status" value="1"/>
</dbReference>
<proteinExistence type="predicted"/>
<name>A0A8X8BEU7_BRACI</name>
<dbReference type="InterPro" id="IPR045290">
    <property type="entry name" value="MOC1-like"/>
</dbReference>
<keyword evidence="2" id="KW-1185">Reference proteome</keyword>